<feature type="region of interest" description="Disordered" evidence="1">
    <location>
        <begin position="1"/>
        <end position="32"/>
    </location>
</feature>
<sequence>MARGTKTGKDTKGKKHGKCRKQDSPKKKDQGHHFRCLPKTIATMYNECLRNDAKQMALIKELGFGAFSHLPDYNLKQHMLKELANIYDIQDNTIHSVPCDVEITTNKIGKALGLSWNGKFPALLACVFRI</sequence>
<keyword evidence="3" id="KW-1185">Reference proteome</keyword>
<accession>A0ABU6X7Z5</accession>
<evidence type="ECO:0000256" key="1">
    <source>
        <dbReference type="SAM" id="MobiDB-lite"/>
    </source>
</evidence>
<feature type="compositionally biased region" description="Basic and acidic residues" evidence="1">
    <location>
        <begin position="20"/>
        <end position="32"/>
    </location>
</feature>
<gene>
    <name evidence="2" type="ORF">PIB30_022541</name>
</gene>
<evidence type="ECO:0000313" key="3">
    <source>
        <dbReference type="Proteomes" id="UP001341840"/>
    </source>
</evidence>
<reference evidence="2 3" key="1">
    <citation type="journal article" date="2023" name="Plants (Basel)">
        <title>Bridging the Gap: Combining Genomics and Transcriptomics Approaches to Understand Stylosanthes scabra, an Orphan Legume from the Brazilian Caatinga.</title>
        <authorList>
            <person name="Ferreira-Neto J.R.C."/>
            <person name="da Silva M.D."/>
            <person name="Binneck E."/>
            <person name="de Melo N.F."/>
            <person name="da Silva R.H."/>
            <person name="de Melo A.L.T.M."/>
            <person name="Pandolfi V."/>
            <person name="Bustamante F.O."/>
            <person name="Brasileiro-Vidal A.C."/>
            <person name="Benko-Iseppon A.M."/>
        </authorList>
    </citation>
    <scope>NUCLEOTIDE SEQUENCE [LARGE SCALE GENOMIC DNA]</scope>
    <source>
        <tissue evidence="2">Leaves</tissue>
    </source>
</reference>
<organism evidence="2 3">
    <name type="scientific">Stylosanthes scabra</name>
    <dbReference type="NCBI Taxonomy" id="79078"/>
    <lineage>
        <taxon>Eukaryota</taxon>
        <taxon>Viridiplantae</taxon>
        <taxon>Streptophyta</taxon>
        <taxon>Embryophyta</taxon>
        <taxon>Tracheophyta</taxon>
        <taxon>Spermatophyta</taxon>
        <taxon>Magnoliopsida</taxon>
        <taxon>eudicotyledons</taxon>
        <taxon>Gunneridae</taxon>
        <taxon>Pentapetalae</taxon>
        <taxon>rosids</taxon>
        <taxon>fabids</taxon>
        <taxon>Fabales</taxon>
        <taxon>Fabaceae</taxon>
        <taxon>Papilionoideae</taxon>
        <taxon>50 kb inversion clade</taxon>
        <taxon>dalbergioids sensu lato</taxon>
        <taxon>Dalbergieae</taxon>
        <taxon>Pterocarpus clade</taxon>
        <taxon>Stylosanthes</taxon>
    </lineage>
</organism>
<name>A0ABU6X7Z5_9FABA</name>
<dbReference type="Proteomes" id="UP001341840">
    <property type="component" value="Unassembled WGS sequence"/>
</dbReference>
<dbReference type="EMBL" id="JASCZI010211525">
    <property type="protein sequence ID" value="MED6193752.1"/>
    <property type="molecule type" value="Genomic_DNA"/>
</dbReference>
<evidence type="ECO:0000313" key="2">
    <source>
        <dbReference type="EMBL" id="MED6193752.1"/>
    </source>
</evidence>
<proteinExistence type="predicted"/>
<protein>
    <submittedName>
        <fullName evidence="2">Uncharacterized protein</fullName>
    </submittedName>
</protein>
<comment type="caution">
    <text evidence="2">The sequence shown here is derived from an EMBL/GenBank/DDBJ whole genome shotgun (WGS) entry which is preliminary data.</text>
</comment>